<sequence>MSAQLAELLAHSAGSAGSQLNSAGLSVRVSGSWAGSGLWPGHMVDPRWLRAGGLLWSGHGLGISVWAWDTRPKQRDPPMRTEDPSRKGMIGDQSHKGTIRRKGPKVQRRLAGRRTDQSVRAIAVTSKSANRPRIKYIRSPRADGPGPGQWRAMRSGHVVHESLGSCGQAVHGYQVWAWVGRAYKVWNLLFLNRMHDQRSIHSVLFSLILSETKDTRPKQRDPPMRTEDPSRKGMIRDQSHKGTIRFMGTSRQRLRVAKGHELPKVVRYQRMQVTKRYEIPRVASIKGYEDQRVPMSKGCIVIPRMQCIVIQDLRSCRDPGGTNVS</sequence>
<evidence type="ECO:0000256" key="1">
    <source>
        <dbReference type="SAM" id="MobiDB-lite"/>
    </source>
</evidence>
<gene>
    <name evidence="2" type="ORF">DY000_02062497</name>
</gene>
<organism evidence="2 3">
    <name type="scientific">Brassica cretica</name>
    <name type="common">Mustard</name>
    <dbReference type="NCBI Taxonomy" id="69181"/>
    <lineage>
        <taxon>Eukaryota</taxon>
        <taxon>Viridiplantae</taxon>
        <taxon>Streptophyta</taxon>
        <taxon>Embryophyta</taxon>
        <taxon>Tracheophyta</taxon>
        <taxon>Spermatophyta</taxon>
        <taxon>Magnoliopsida</taxon>
        <taxon>eudicotyledons</taxon>
        <taxon>Gunneridae</taxon>
        <taxon>Pentapetalae</taxon>
        <taxon>rosids</taxon>
        <taxon>malvids</taxon>
        <taxon>Brassicales</taxon>
        <taxon>Brassicaceae</taxon>
        <taxon>Brassiceae</taxon>
        <taxon>Brassica</taxon>
    </lineage>
</organism>
<feature type="region of interest" description="Disordered" evidence="1">
    <location>
        <begin position="71"/>
        <end position="105"/>
    </location>
</feature>
<evidence type="ECO:0000313" key="3">
    <source>
        <dbReference type="Proteomes" id="UP000266723"/>
    </source>
</evidence>
<evidence type="ECO:0000313" key="2">
    <source>
        <dbReference type="EMBL" id="KAF3519279.1"/>
    </source>
</evidence>
<feature type="compositionally biased region" description="Basic and acidic residues" evidence="1">
    <location>
        <begin position="71"/>
        <end position="86"/>
    </location>
</feature>
<keyword evidence="3" id="KW-1185">Reference proteome</keyword>
<comment type="caution">
    <text evidence="2">The sequence shown here is derived from an EMBL/GenBank/DDBJ whole genome shotgun (WGS) entry which is preliminary data.</text>
</comment>
<accession>A0ABQ7AZ55</accession>
<name>A0ABQ7AZ55_BRACR</name>
<proteinExistence type="predicted"/>
<reference evidence="2 3" key="1">
    <citation type="journal article" date="2020" name="BMC Genomics">
        <title>Intraspecific diversification of the crop wild relative Brassica cretica Lam. using demographic model selection.</title>
        <authorList>
            <person name="Kioukis A."/>
            <person name="Michalopoulou V.A."/>
            <person name="Briers L."/>
            <person name="Pirintsos S."/>
            <person name="Studholme D.J."/>
            <person name="Pavlidis P."/>
            <person name="Sarris P.F."/>
        </authorList>
    </citation>
    <scope>NUCLEOTIDE SEQUENCE [LARGE SCALE GENOMIC DNA]</scope>
    <source>
        <strain evidence="3">cv. PFS-1207/04</strain>
    </source>
</reference>
<dbReference type="EMBL" id="QGKV02001556">
    <property type="protein sequence ID" value="KAF3519279.1"/>
    <property type="molecule type" value="Genomic_DNA"/>
</dbReference>
<dbReference type="Proteomes" id="UP000266723">
    <property type="component" value="Unassembled WGS sequence"/>
</dbReference>
<feature type="region of interest" description="Disordered" evidence="1">
    <location>
        <begin position="214"/>
        <end position="241"/>
    </location>
</feature>
<feature type="compositionally biased region" description="Basic and acidic residues" evidence="1">
    <location>
        <begin position="214"/>
        <end position="240"/>
    </location>
</feature>
<protein>
    <submittedName>
        <fullName evidence="2">Uncharacterized protein</fullName>
    </submittedName>
</protein>